<keyword evidence="3" id="KW-0378">Hydrolase</keyword>
<accession>A0ABV6YL61</accession>
<dbReference type="PRINTS" id="PR01185">
    <property type="entry name" value="INTEGRINA"/>
</dbReference>
<dbReference type="Pfam" id="PF13517">
    <property type="entry name" value="FG-GAP_3"/>
    <property type="match status" value="1"/>
</dbReference>
<dbReference type="Proteomes" id="UP001593833">
    <property type="component" value="Unassembled WGS sequence"/>
</dbReference>
<dbReference type="InterPro" id="IPR028994">
    <property type="entry name" value="Integrin_alpha_N"/>
</dbReference>
<dbReference type="PANTHER" id="PTHR23221">
    <property type="entry name" value="GLYCOSYLPHOSPHATIDYLINOSITOL PHOSPHOLIPASE D"/>
    <property type="match status" value="1"/>
</dbReference>
<feature type="chain" id="PRO_5046791057" evidence="5">
    <location>
        <begin position="21"/>
        <end position="1377"/>
    </location>
</feature>
<evidence type="ECO:0000313" key="7">
    <source>
        <dbReference type="Proteomes" id="UP001593833"/>
    </source>
</evidence>
<dbReference type="SUPFAM" id="SSF69318">
    <property type="entry name" value="Integrin alpha N-terminal domain"/>
    <property type="match status" value="4"/>
</dbReference>
<proteinExistence type="predicted"/>
<evidence type="ECO:0000256" key="1">
    <source>
        <dbReference type="ARBA" id="ARBA00022729"/>
    </source>
</evidence>
<evidence type="ECO:0000256" key="2">
    <source>
        <dbReference type="ARBA" id="ARBA00022737"/>
    </source>
</evidence>
<dbReference type="SMART" id="SM00191">
    <property type="entry name" value="Int_alpha"/>
    <property type="match status" value="14"/>
</dbReference>
<evidence type="ECO:0000256" key="5">
    <source>
        <dbReference type="SAM" id="SignalP"/>
    </source>
</evidence>
<sequence length="1377" mass="142426">MRPHLIAVAICVGMVMPTVAVLANLQSPSAQPTPDSWADAGWWATASRQIAVSEYEASVTEGGLQAPNRAQNLRTYFRPGVIEIVRRTEMNPSWVWTWQTTAWGRGSRLTAVGVVEPLHEGSRVEYVRPGLTEWYENRKEGLEQGFTVRAKPAGEGALCIEGTLENNGAPPSRLSAVLSPDGEAIRFLDHSGGTVLCYGGLSVRDARGSELTARIALEDGRIRILVDDQGATYPIVIDPILTSPSWSYEGEHGLSQYGWSVSTAGDVNADGYSDLVIGSPDYDSGITDQGKVYVYFGSPSGPGVTADWTAQALLTSVRLGSSVACAGDVNGDGYDDVIVGGEWYSNGQSSEGGAWVWYGGSSGLGAAGTLENADWSAESNQAIGNLGTSVASAGDINNDGYDDIIVGAYWYDNGQSDEGMAFVWLGGASGLGADGNPTNADWRAESDEEDATLGISVATAGDVNGDGYDDVIVGAPRYDQPGVDSGTAFIWFGGSAGLGPDGTPENADWASNVNIPGSWGANAVSTAGDFNGDGYADVLMASKHYSFPESDEGAVFLYMGSATGPGAIPTRTWQSDLPDALMGTSVSTAGDLDGDGFADVVIGATGYETGAGVVGAALVYLGDDEILPTEPDFVIEGDQPLSAFGASVGAGGDVDGDGFGEIIVGAAFYVDGGGEPSGKAFVFRGQPGGLATNPFFDFGVIQVGSTFGFSVASAGDVNGDGYGDIIVGAPLYDLGATDDGVALVYFGSAEGLSTSESWSARGNQDGAELGVSVASAGDVNGDGYGDIIVGASGYEDGEIDEGACFIWFGGSSGLGSTGTPTNADWIGQFDEDATELGTSVASAGDVNGDGFGDVIVGGPAFDSDRGIVLVYLGSPSGPSMMLDWSAECELMNARFGRSVGSAGDINADGYSDIVIGVPEYSDDPVNEESEGWVFVWLGAPGGLGLPGTPSNADWNAQSNQEQARLGFSVATAGDVNGDGYSDLIAGAVKYSNPEDREGAAFVWYGGPAGLGLPGIPANADWSAEGNRDITFFGYSVASAGDVNGDGFSDVIIGETSYTNGEAYEGRASVFHGGSTGLAADAAWAIESNNANAQLGASVGSAGDVNADGFGDVIVSAPAFNDGGMIQGGKILVYHGNEGDGLDRHIRQWRWNSSAPIHPLGISDNESTFRLFVLTRTPAGRGKARLEWEVKPLGTPFNGSGLGLSPAFLDTGTPSDPGGSAQVLGGIVSGLQEGTPYHWRVRILTDSPFFPRSPWFSLAHNGPEEADLRMGGVPVNVDDSDDHDRPSLMRIVRATPNPFQNRIGIALEMPTSGDVRLIVCDVEGRRVATLLEGSLAAGSRTVLWNGQSDRGTDVAPGIYFIQLLAGGELTSRKIVVAR</sequence>
<keyword evidence="4" id="KW-0325">Glycoprotein</keyword>
<dbReference type="InterPro" id="IPR000413">
    <property type="entry name" value="Integrin_alpha"/>
</dbReference>
<name>A0ABV6YL61_UNCEI</name>
<evidence type="ECO:0000256" key="3">
    <source>
        <dbReference type="ARBA" id="ARBA00022801"/>
    </source>
</evidence>
<evidence type="ECO:0000313" key="6">
    <source>
        <dbReference type="EMBL" id="MFC1573065.1"/>
    </source>
</evidence>
<keyword evidence="2" id="KW-0677">Repeat</keyword>
<dbReference type="InterPro" id="IPR013517">
    <property type="entry name" value="FG-GAP"/>
</dbReference>
<dbReference type="Gene3D" id="2.130.10.130">
    <property type="entry name" value="Integrin alpha, N-terminal"/>
    <property type="match status" value="6"/>
</dbReference>
<dbReference type="PANTHER" id="PTHR23221:SF7">
    <property type="entry name" value="PHOSPHATIDYLINOSITOL-GLYCAN-SPECIFIC PHOSPHOLIPASE D"/>
    <property type="match status" value="1"/>
</dbReference>
<keyword evidence="7" id="KW-1185">Reference proteome</keyword>
<dbReference type="InterPro" id="IPR013519">
    <property type="entry name" value="Int_alpha_beta-p"/>
</dbReference>
<keyword evidence="1 5" id="KW-0732">Signal</keyword>
<organism evidence="6 7">
    <name type="scientific">Eiseniibacteriota bacterium</name>
    <dbReference type="NCBI Taxonomy" id="2212470"/>
    <lineage>
        <taxon>Bacteria</taxon>
        <taxon>Candidatus Eiseniibacteriota</taxon>
    </lineage>
</organism>
<dbReference type="Pfam" id="PF01839">
    <property type="entry name" value="FG-GAP"/>
    <property type="match status" value="12"/>
</dbReference>
<dbReference type="PROSITE" id="PS51470">
    <property type="entry name" value="FG_GAP"/>
    <property type="match status" value="14"/>
</dbReference>
<evidence type="ECO:0000256" key="4">
    <source>
        <dbReference type="ARBA" id="ARBA00023180"/>
    </source>
</evidence>
<feature type="signal peptide" evidence="5">
    <location>
        <begin position="1"/>
        <end position="20"/>
    </location>
</feature>
<dbReference type="Gene3D" id="2.60.40.4070">
    <property type="match status" value="1"/>
</dbReference>
<protein>
    <submittedName>
        <fullName evidence="6">FG-GAP-like repeat-containing protein</fullName>
    </submittedName>
</protein>
<comment type="caution">
    <text evidence="6">The sequence shown here is derived from an EMBL/GenBank/DDBJ whole genome shotgun (WGS) entry which is preliminary data.</text>
</comment>
<gene>
    <name evidence="6" type="ORF">ACFL6M_05645</name>
</gene>
<reference evidence="6 7" key="1">
    <citation type="submission" date="2024-09" db="EMBL/GenBank/DDBJ databases">
        <authorList>
            <person name="D'Angelo T."/>
        </authorList>
    </citation>
    <scope>NUCLEOTIDE SEQUENCE [LARGE SCALE GENOMIC DNA]</scope>
    <source>
        <strain evidence="6">SAG AM-320-E07</strain>
    </source>
</reference>
<dbReference type="EMBL" id="JBHPKH010000069">
    <property type="protein sequence ID" value="MFC1573065.1"/>
    <property type="molecule type" value="Genomic_DNA"/>
</dbReference>